<keyword evidence="5" id="KW-1185">Reference proteome</keyword>
<dbReference type="InterPro" id="IPR036890">
    <property type="entry name" value="HATPase_C_sf"/>
</dbReference>
<dbReference type="SMART" id="SM00448">
    <property type="entry name" value="REC"/>
    <property type="match status" value="1"/>
</dbReference>
<feature type="modified residue" description="4-aspartylphosphate" evidence="2">
    <location>
        <position position="193"/>
    </location>
</feature>
<evidence type="ECO:0000313" key="5">
    <source>
        <dbReference type="Proteomes" id="UP000005297"/>
    </source>
</evidence>
<dbReference type="Gene3D" id="3.30.565.10">
    <property type="entry name" value="Histidine kinase-like ATPase, C-terminal domain"/>
    <property type="match status" value="1"/>
</dbReference>
<sequence>MVLNLITNVNEAIGEKSGVISFGSGVMHADVAYLNSSLICDQLKRGRYVYPEVSGTGCGMDAVTSEKDIRSFLYNQIYRSGLGMSAVLDIVRGHHGALRMYSEPGEGATFNMLLQALESVAVVSDTVDDVTHADDARFGEGVILVVDDEETIREIATMMLGDMGFGTLTAIDGRDAVDVYRQHAADIVAVLLDMTMPKMDGSECFRELRRINPGVKVVLSSGYNEEEATSRFTDKGLAGFLQKPYSPDRLREIMAGILT</sequence>
<evidence type="ECO:0000313" key="4">
    <source>
        <dbReference type="EMBL" id="EAU54141.1"/>
    </source>
</evidence>
<keyword evidence="1 2" id="KW-0597">Phosphoprotein</keyword>
<reference evidence="4 5" key="1">
    <citation type="submission" date="2006-09" db="EMBL/GenBank/DDBJ databases">
        <authorList>
            <person name="Emerson D."/>
            <person name="Ferriera S."/>
            <person name="Johnson J."/>
            <person name="Kravitz S."/>
            <person name="Halpern A."/>
            <person name="Remington K."/>
            <person name="Beeson K."/>
            <person name="Tran B."/>
            <person name="Rogers Y.-H."/>
            <person name="Friedman R."/>
            <person name="Venter J.C."/>
        </authorList>
    </citation>
    <scope>NUCLEOTIDE SEQUENCE [LARGE SCALE GENOMIC DNA]</scope>
    <source>
        <strain evidence="4 5">PV-1</strain>
    </source>
</reference>
<evidence type="ECO:0000256" key="1">
    <source>
        <dbReference type="ARBA" id="ARBA00022553"/>
    </source>
</evidence>
<dbReference type="PROSITE" id="PS50110">
    <property type="entry name" value="RESPONSE_REGULATORY"/>
    <property type="match status" value="1"/>
</dbReference>
<dbReference type="AlphaFoldDB" id="Q0EXR1"/>
<organism evidence="4 5">
    <name type="scientific">Mariprofundus ferrooxydans PV-1</name>
    <dbReference type="NCBI Taxonomy" id="314345"/>
    <lineage>
        <taxon>Bacteria</taxon>
        <taxon>Pseudomonadati</taxon>
        <taxon>Pseudomonadota</taxon>
        <taxon>Candidatius Mariprofundia</taxon>
        <taxon>Mariprofundales</taxon>
        <taxon>Mariprofundaceae</taxon>
        <taxon>Mariprofundus</taxon>
    </lineage>
</organism>
<protein>
    <submittedName>
        <fullName evidence="4">Sensory box histidine kinase/response regulator</fullName>
    </submittedName>
</protein>
<dbReference type="InterPro" id="IPR001789">
    <property type="entry name" value="Sig_transdc_resp-reg_receiver"/>
</dbReference>
<evidence type="ECO:0000259" key="3">
    <source>
        <dbReference type="PROSITE" id="PS50110"/>
    </source>
</evidence>
<dbReference type="PANTHER" id="PTHR44591:SF3">
    <property type="entry name" value="RESPONSE REGULATORY DOMAIN-CONTAINING PROTEIN"/>
    <property type="match status" value="1"/>
</dbReference>
<dbReference type="eggNOG" id="COG4191">
    <property type="taxonomic scope" value="Bacteria"/>
</dbReference>
<dbReference type="InterPro" id="IPR011006">
    <property type="entry name" value="CheY-like_superfamily"/>
</dbReference>
<proteinExistence type="predicted"/>
<dbReference type="HOGENOM" id="CLU_1072837_0_0_0"/>
<keyword evidence="4" id="KW-0808">Transferase</keyword>
<dbReference type="InterPro" id="IPR004358">
    <property type="entry name" value="Sig_transdc_His_kin-like_C"/>
</dbReference>
<dbReference type="GO" id="GO:0016301">
    <property type="term" value="F:kinase activity"/>
    <property type="evidence" value="ECO:0007669"/>
    <property type="project" value="UniProtKB-KW"/>
</dbReference>
<feature type="domain" description="Response regulatory" evidence="3">
    <location>
        <begin position="142"/>
        <end position="258"/>
    </location>
</feature>
<dbReference type="STRING" id="314344.AL013_00990"/>
<dbReference type="PRINTS" id="PR00344">
    <property type="entry name" value="BCTRLSENSOR"/>
</dbReference>
<dbReference type="Pfam" id="PF00072">
    <property type="entry name" value="Response_reg"/>
    <property type="match status" value="1"/>
</dbReference>
<comment type="caution">
    <text evidence="4">The sequence shown here is derived from an EMBL/GenBank/DDBJ whole genome shotgun (WGS) entry which is preliminary data.</text>
</comment>
<dbReference type="eggNOG" id="COG2204">
    <property type="taxonomic scope" value="Bacteria"/>
</dbReference>
<dbReference type="InParanoid" id="Q0EXR1"/>
<dbReference type="PANTHER" id="PTHR44591">
    <property type="entry name" value="STRESS RESPONSE REGULATOR PROTEIN 1"/>
    <property type="match status" value="1"/>
</dbReference>
<dbReference type="CDD" id="cd17546">
    <property type="entry name" value="REC_hyHK_CKI1_RcsC-like"/>
    <property type="match status" value="1"/>
</dbReference>
<dbReference type="GO" id="GO:0000160">
    <property type="term" value="P:phosphorelay signal transduction system"/>
    <property type="evidence" value="ECO:0007669"/>
    <property type="project" value="InterPro"/>
</dbReference>
<dbReference type="InterPro" id="IPR050595">
    <property type="entry name" value="Bact_response_regulator"/>
</dbReference>
<dbReference type="OrthoDB" id="5298391at2"/>
<keyword evidence="4" id="KW-0418">Kinase</keyword>
<accession>Q0EXR1</accession>
<dbReference type="Gene3D" id="3.40.50.2300">
    <property type="match status" value="1"/>
</dbReference>
<gene>
    <name evidence="4" type="ORF">SPV1_00887</name>
</gene>
<evidence type="ECO:0000256" key="2">
    <source>
        <dbReference type="PROSITE-ProRule" id="PRU00169"/>
    </source>
</evidence>
<name>Q0EXR1_9PROT</name>
<dbReference type="EMBL" id="AATS01000012">
    <property type="protein sequence ID" value="EAU54141.1"/>
    <property type="molecule type" value="Genomic_DNA"/>
</dbReference>
<dbReference type="SUPFAM" id="SSF52172">
    <property type="entry name" value="CheY-like"/>
    <property type="match status" value="1"/>
</dbReference>
<dbReference type="Proteomes" id="UP000005297">
    <property type="component" value="Unassembled WGS sequence"/>
</dbReference>
<dbReference type="SUPFAM" id="SSF55874">
    <property type="entry name" value="ATPase domain of HSP90 chaperone/DNA topoisomerase II/histidine kinase"/>
    <property type="match status" value="1"/>
</dbReference>